<dbReference type="AlphaFoldDB" id="A0A1M6I2R6"/>
<feature type="domain" description="Probable transposase IS891/IS1136/IS1341" evidence="5">
    <location>
        <begin position="180"/>
        <end position="299"/>
    </location>
</feature>
<dbReference type="Pfam" id="PF07282">
    <property type="entry name" value="Cas12f1-like_TNB"/>
    <property type="match status" value="1"/>
</dbReference>
<reference evidence="8" key="1">
    <citation type="submission" date="2016-11" db="EMBL/GenBank/DDBJ databases">
        <authorList>
            <person name="Varghese N."/>
            <person name="Submissions S."/>
        </authorList>
    </citation>
    <scope>NUCLEOTIDE SEQUENCE [LARGE SCALE GENOMIC DNA]</scope>
    <source>
        <strain evidence="8">DSM 16057</strain>
    </source>
</reference>
<dbReference type="GO" id="GO:0006310">
    <property type="term" value="P:DNA recombination"/>
    <property type="evidence" value="ECO:0007669"/>
    <property type="project" value="UniProtKB-KW"/>
</dbReference>
<evidence type="ECO:0000259" key="6">
    <source>
        <dbReference type="Pfam" id="PF07282"/>
    </source>
</evidence>
<keyword evidence="4" id="KW-0233">DNA recombination</keyword>
<feature type="domain" description="Cas12f1-like TNB" evidence="6">
    <location>
        <begin position="317"/>
        <end position="381"/>
    </location>
</feature>
<dbReference type="InterPro" id="IPR001959">
    <property type="entry name" value="Transposase"/>
</dbReference>
<accession>A0A1M6I2R6</accession>
<evidence type="ECO:0000256" key="4">
    <source>
        <dbReference type="ARBA" id="ARBA00023172"/>
    </source>
</evidence>
<dbReference type="GO" id="GO:0032196">
    <property type="term" value="P:transposition"/>
    <property type="evidence" value="ECO:0007669"/>
    <property type="project" value="UniProtKB-KW"/>
</dbReference>
<keyword evidence="3" id="KW-0238">DNA-binding</keyword>
<comment type="similarity">
    <text evidence="1">In the C-terminal section; belongs to the transposase 35 family.</text>
</comment>
<evidence type="ECO:0000256" key="3">
    <source>
        <dbReference type="ARBA" id="ARBA00023125"/>
    </source>
</evidence>
<dbReference type="RefSeq" id="WP_072869610.1">
    <property type="nucleotide sequence ID" value="NZ_FQZM01000026.1"/>
</dbReference>
<dbReference type="EMBL" id="FQZM01000026">
    <property type="protein sequence ID" value="SHJ28695.1"/>
    <property type="molecule type" value="Genomic_DNA"/>
</dbReference>
<evidence type="ECO:0000256" key="2">
    <source>
        <dbReference type="ARBA" id="ARBA00022578"/>
    </source>
</evidence>
<evidence type="ECO:0000259" key="5">
    <source>
        <dbReference type="Pfam" id="PF01385"/>
    </source>
</evidence>
<dbReference type="STRING" id="1121432.SAMN02745219_02196"/>
<keyword evidence="8" id="KW-1185">Reference proteome</keyword>
<dbReference type="NCBIfam" id="TIGR01766">
    <property type="entry name" value="IS200/IS605 family accessory protein TnpB-like domain"/>
    <property type="match status" value="1"/>
</dbReference>
<evidence type="ECO:0000313" key="8">
    <source>
        <dbReference type="Proteomes" id="UP000184529"/>
    </source>
</evidence>
<evidence type="ECO:0000313" key="7">
    <source>
        <dbReference type="EMBL" id="SHJ28695.1"/>
    </source>
</evidence>
<sequence>MSRCKNNAVKKLKAHSPEQAVDILVEKFPLHLNPEQTALARSLQMEAAKVWNAACNIHRTIYGRYGYWLSEGAIKALLKGKYCLHSQSVQAVVETYFECCERTRELHERGNTGWRYPYRRKRFFTVTWKEAAITHKGRILKLSNGWGREPLIVKLPQRLANTAILQAQLVWHRNQYWLHVTVEKPVLLKVQGNVCAAIDPGEVHALTITDGEEALVISGRLLRSLNRLRNKVLRQLQRAISKTKKGSRKRRKLLAKKYRFLNWIERRIEHILHTVSARAVRWCLERSVKTVYIGNPEGVREKDCGRHHNQRMGQWAFGKLRDLLAYKLKRHGIELIPVDERGTSGTCPVCGEYTRQTGRVYRCGNASCGFTGIHRDVLGASGILDKALDGSFTRGRRLPGKVEYLRPQVLAPQKAA</sequence>
<protein>
    <submittedName>
        <fullName evidence="7">Putative transposase</fullName>
    </submittedName>
</protein>
<evidence type="ECO:0000256" key="1">
    <source>
        <dbReference type="ARBA" id="ARBA00008761"/>
    </source>
</evidence>
<organism evidence="7 8">
    <name type="scientific">Desulfofundulus thermosubterraneus DSM 16057</name>
    <dbReference type="NCBI Taxonomy" id="1121432"/>
    <lineage>
        <taxon>Bacteria</taxon>
        <taxon>Bacillati</taxon>
        <taxon>Bacillota</taxon>
        <taxon>Clostridia</taxon>
        <taxon>Eubacteriales</taxon>
        <taxon>Peptococcaceae</taxon>
        <taxon>Desulfofundulus</taxon>
    </lineage>
</organism>
<keyword evidence="2" id="KW-0815">Transposition</keyword>
<dbReference type="NCBIfam" id="NF040570">
    <property type="entry name" value="guided_TnpB"/>
    <property type="match status" value="1"/>
</dbReference>
<dbReference type="GO" id="GO:0003677">
    <property type="term" value="F:DNA binding"/>
    <property type="evidence" value="ECO:0007669"/>
    <property type="project" value="UniProtKB-KW"/>
</dbReference>
<dbReference type="Pfam" id="PF01385">
    <property type="entry name" value="OrfB_IS605"/>
    <property type="match status" value="1"/>
</dbReference>
<dbReference type="InterPro" id="IPR010095">
    <property type="entry name" value="Cas12f1-like_TNB"/>
</dbReference>
<name>A0A1M6I2R6_9FIRM</name>
<proteinExistence type="inferred from homology"/>
<dbReference type="Proteomes" id="UP000184529">
    <property type="component" value="Unassembled WGS sequence"/>
</dbReference>
<dbReference type="OrthoDB" id="4278026at2"/>
<gene>
    <name evidence="7" type="ORF">SAMN02745219_02196</name>
</gene>